<organism evidence="2 3">
    <name type="scientific">Plutella xylostella</name>
    <name type="common">Diamondback moth</name>
    <name type="synonym">Plutella maculipennis</name>
    <dbReference type="NCBI Taxonomy" id="51655"/>
    <lineage>
        <taxon>Eukaryota</taxon>
        <taxon>Metazoa</taxon>
        <taxon>Ecdysozoa</taxon>
        <taxon>Arthropoda</taxon>
        <taxon>Hexapoda</taxon>
        <taxon>Insecta</taxon>
        <taxon>Pterygota</taxon>
        <taxon>Neoptera</taxon>
        <taxon>Endopterygota</taxon>
        <taxon>Lepidoptera</taxon>
        <taxon>Glossata</taxon>
        <taxon>Ditrysia</taxon>
        <taxon>Yponomeutoidea</taxon>
        <taxon>Plutellidae</taxon>
        <taxon>Plutella</taxon>
    </lineage>
</organism>
<comment type="caution">
    <text evidence="2">The sequence shown here is derived from an EMBL/GenBank/DDBJ whole genome shotgun (WGS) entry which is preliminary data.</text>
</comment>
<accession>A0ABQ7QVU2</accession>
<protein>
    <submittedName>
        <fullName evidence="2">Uncharacterized protein</fullName>
    </submittedName>
</protein>
<evidence type="ECO:0000313" key="2">
    <source>
        <dbReference type="EMBL" id="KAG7309172.1"/>
    </source>
</evidence>
<gene>
    <name evidence="2" type="ORF">JYU34_005094</name>
</gene>
<reference evidence="2 3" key="1">
    <citation type="submission" date="2021-06" db="EMBL/GenBank/DDBJ databases">
        <title>A haploid diamondback moth (Plutella xylostella L.) genome assembly resolves 31 chromosomes and identifies a diamide resistance mutation.</title>
        <authorList>
            <person name="Ward C.M."/>
            <person name="Perry K.D."/>
            <person name="Baker G."/>
            <person name="Powis K."/>
            <person name="Heckel D.G."/>
            <person name="Baxter S.W."/>
        </authorList>
    </citation>
    <scope>NUCLEOTIDE SEQUENCE [LARGE SCALE GENOMIC DNA]</scope>
    <source>
        <strain evidence="2 3">LV</strain>
        <tissue evidence="2">Single pupa</tissue>
    </source>
</reference>
<feature type="signal peptide" evidence="1">
    <location>
        <begin position="1"/>
        <end position="17"/>
    </location>
</feature>
<dbReference type="EMBL" id="JAHIBW010000007">
    <property type="protein sequence ID" value="KAG7309172.1"/>
    <property type="molecule type" value="Genomic_DNA"/>
</dbReference>
<name>A0ABQ7QVU2_PLUXY</name>
<evidence type="ECO:0000256" key="1">
    <source>
        <dbReference type="SAM" id="SignalP"/>
    </source>
</evidence>
<keyword evidence="3" id="KW-1185">Reference proteome</keyword>
<feature type="chain" id="PRO_5045987815" evidence="1">
    <location>
        <begin position="18"/>
        <end position="124"/>
    </location>
</feature>
<keyword evidence="1" id="KW-0732">Signal</keyword>
<dbReference type="Proteomes" id="UP000823941">
    <property type="component" value="Chromosome 7"/>
</dbReference>
<proteinExistence type="predicted"/>
<evidence type="ECO:0000313" key="3">
    <source>
        <dbReference type="Proteomes" id="UP000823941"/>
    </source>
</evidence>
<sequence length="124" mass="14157">MKFTLIVASSSLICAWAHVMYPLVDYCSAAQTCRHDGRPVAAASCDGARRTFMDLCDMYEFNCDYGKHFEVIDKCVCVEENNCETEKTTISQTEKTSTVKPSKPHSEDRKCCDRPWLDWKPKCK</sequence>